<accession>A0ABV1T8D6</accession>
<evidence type="ECO:0000256" key="1">
    <source>
        <dbReference type="SAM" id="MobiDB-lite"/>
    </source>
</evidence>
<dbReference type="RefSeq" id="WP_351954755.1">
    <property type="nucleotide sequence ID" value="NZ_JBEOZM010000001.1"/>
</dbReference>
<dbReference type="EMBL" id="JBEOZM010000001">
    <property type="protein sequence ID" value="MER6266043.1"/>
    <property type="molecule type" value="Genomic_DNA"/>
</dbReference>
<evidence type="ECO:0000313" key="3">
    <source>
        <dbReference type="Proteomes" id="UP001490365"/>
    </source>
</evidence>
<gene>
    <name evidence="2" type="ORF">ABT211_01895</name>
</gene>
<evidence type="ECO:0000313" key="2">
    <source>
        <dbReference type="EMBL" id="MER6266043.1"/>
    </source>
</evidence>
<keyword evidence="3" id="KW-1185">Reference proteome</keyword>
<name>A0ABV1T8D6_9ACTN</name>
<proteinExistence type="predicted"/>
<organism evidence="2 3">
    <name type="scientific">Streptomyces sp. 900105755</name>
    <dbReference type="NCBI Taxonomy" id="3154389"/>
    <lineage>
        <taxon>Bacteria</taxon>
        <taxon>Bacillati</taxon>
        <taxon>Actinomycetota</taxon>
        <taxon>Actinomycetes</taxon>
        <taxon>Kitasatosporales</taxon>
        <taxon>Streptomycetaceae</taxon>
        <taxon>Streptomyces</taxon>
    </lineage>
</organism>
<comment type="caution">
    <text evidence="2">The sequence shown here is derived from an EMBL/GenBank/DDBJ whole genome shotgun (WGS) entry which is preliminary data.</text>
</comment>
<reference evidence="2 3" key="1">
    <citation type="submission" date="2024-06" db="EMBL/GenBank/DDBJ databases">
        <title>The Natural Products Discovery Center: Release of the First 8490 Sequenced Strains for Exploring Actinobacteria Biosynthetic Diversity.</title>
        <authorList>
            <person name="Kalkreuter E."/>
            <person name="Kautsar S.A."/>
            <person name="Yang D."/>
            <person name="Bader C.D."/>
            <person name="Teijaro C.N."/>
            <person name="Fluegel L."/>
            <person name="Davis C.M."/>
            <person name="Simpson J.R."/>
            <person name="Lauterbach L."/>
            <person name="Steele A.D."/>
            <person name="Gui C."/>
            <person name="Meng S."/>
            <person name="Li G."/>
            <person name="Viehrig K."/>
            <person name="Ye F."/>
            <person name="Su P."/>
            <person name="Kiefer A.F."/>
            <person name="Nichols A."/>
            <person name="Cepeda A.J."/>
            <person name="Yan W."/>
            <person name="Fan B."/>
            <person name="Jiang Y."/>
            <person name="Adhikari A."/>
            <person name="Zheng C.-J."/>
            <person name="Schuster L."/>
            <person name="Cowan T.M."/>
            <person name="Smanski M.J."/>
            <person name="Chevrette M.G."/>
            <person name="De Carvalho L.P.S."/>
            <person name="Shen B."/>
        </authorList>
    </citation>
    <scope>NUCLEOTIDE SEQUENCE [LARGE SCALE GENOMIC DNA]</scope>
    <source>
        <strain evidence="2 3">NPDC001694</strain>
    </source>
</reference>
<protein>
    <submittedName>
        <fullName evidence="2">Uncharacterized protein</fullName>
    </submittedName>
</protein>
<sequence>MRTGARVPGAGCGRPGPVPNRSWSGCPGRTLLTDLLAEPGGPTEDGPTEDGPTEDGPTAALRRRAANPATSRADIEVLDRAGQLIGSVAL</sequence>
<feature type="region of interest" description="Disordered" evidence="1">
    <location>
        <begin position="1"/>
        <end position="69"/>
    </location>
</feature>
<dbReference type="Proteomes" id="UP001490365">
    <property type="component" value="Unassembled WGS sequence"/>
</dbReference>